<dbReference type="InterPro" id="IPR025380">
    <property type="entry name" value="DUF4369"/>
</dbReference>
<gene>
    <name evidence="3" type="ORF">ACFSYS_05885</name>
</gene>
<proteinExistence type="predicted"/>
<dbReference type="EMBL" id="JBHUOJ010000010">
    <property type="protein sequence ID" value="MFD2832813.1"/>
    <property type="molecule type" value="Genomic_DNA"/>
</dbReference>
<accession>A0ABW5X636</accession>
<feature type="domain" description="DUF4369" evidence="2">
    <location>
        <begin position="23"/>
        <end position="80"/>
    </location>
</feature>
<reference evidence="4" key="1">
    <citation type="journal article" date="2019" name="Int. J. Syst. Evol. Microbiol.">
        <title>The Global Catalogue of Microorganisms (GCM) 10K type strain sequencing project: providing services to taxonomists for standard genome sequencing and annotation.</title>
        <authorList>
            <consortium name="The Broad Institute Genomics Platform"/>
            <consortium name="The Broad Institute Genome Sequencing Center for Infectious Disease"/>
            <person name="Wu L."/>
            <person name="Ma J."/>
        </authorList>
    </citation>
    <scope>NUCLEOTIDE SEQUENCE [LARGE SCALE GENOMIC DNA]</scope>
    <source>
        <strain evidence="4">KCTC 52925</strain>
    </source>
</reference>
<dbReference type="Pfam" id="PF14289">
    <property type="entry name" value="DUF4369"/>
    <property type="match status" value="1"/>
</dbReference>
<evidence type="ECO:0000256" key="1">
    <source>
        <dbReference type="SAM" id="SignalP"/>
    </source>
</evidence>
<feature type="signal peptide" evidence="1">
    <location>
        <begin position="1"/>
        <end position="20"/>
    </location>
</feature>
<name>A0ABW5X636_9FLAO</name>
<protein>
    <submittedName>
        <fullName evidence="3">DUF4369 domain-containing protein</fullName>
    </submittedName>
</protein>
<organism evidence="3 4">
    <name type="scientific">Christiangramia antarctica</name>
    <dbReference type="NCBI Taxonomy" id="2058158"/>
    <lineage>
        <taxon>Bacteria</taxon>
        <taxon>Pseudomonadati</taxon>
        <taxon>Bacteroidota</taxon>
        <taxon>Flavobacteriia</taxon>
        <taxon>Flavobacteriales</taxon>
        <taxon>Flavobacteriaceae</taxon>
        <taxon>Christiangramia</taxon>
    </lineage>
</organism>
<evidence type="ECO:0000259" key="2">
    <source>
        <dbReference type="Pfam" id="PF14289"/>
    </source>
</evidence>
<feature type="chain" id="PRO_5046441031" evidence="1">
    <location>
        <begin position="21"/>
        <end position="83"/>
    </location>
</feature>
<comment type="caution">
    <text evidence="3">The sequence shown here is derived from an EMBL/GenBank/DDBJ whole genome shotgun (WGS) entry which is preliminary data.</text>
</comment>
<evidence type="ECO:0000313" key="4">
    <source>
        <dbReference type="Proteomes" id="UP001597438"/>
    </source>
</evidence>
<dbReference type="PROSITE" id="PS51257">
    <property type="entry name" value="PROKAR_LIPOPROTEIN"/>
    <property type="match status" value="1"/>
</dbReference>
<keyword evidence="4" id="KW-1185">Reference proteome</keyword>
<dbReference type="Proteomes" id="UP001597438">
    <property type="component" value="Unassembled WGS sequence"/>
</dbReference>
<evidence type="ECO:0000313" key="3">
    <source>
        <dbReference type="EMBL" id="MFD2832813.1"/>
    </source>
</evidence>
<dbReference type="RefSeq" id="WP_378212373.1">
    <property type="nucleotide sequence ID" value="NZ_JBHUOJ010000010.1"/>
</dbReference>
<keyword evidence="1" id="KW-0732">Signal</keyword>
<sequence>MRTIITTTLISLFLSSCLIAQEFHITGITSDLPDGTLICLRNVDLDTPIDTTYLEANRFEFKGEINEGYKTRLFFCRKHRYYY</sequence>